<feature type="signal peptide" evidence="2">
    <location>
        <begin position="1"/>
        <end position="29"/>
    </location>
</feature>
<name>A0A810MTP5_9ACTN</name>
<evidence type="ECO:0000256" key="2">
    <source>
        <dbReference type="SAM" id="SignalP"/>
    </source>
</evidence>
<reference evidence="4" key="1">
    <citation type="submission" date="2020-08" db="EMBL/GenBank/DDBJ databases">
        <title>Whole genome shotgun sequence of Polymorphospora rubra NBRC 101157.</title>
        <authorList>
            <person name="Komaki H."/>
            <person name="Tamura T."/>
        </authorList>
    </citation>
    <scope>NUCLEOTIDE SEQUENCE</scope>
    <source>
        <strain evidence="4">NBRC 101157</strain>
    </source>
</reference>
<dbReference type="SUPFAM" id="SSF69318">
    <property type="entry name" value="Integrin alpha N-terminal domain"/>
    <property type="match status" value="1"/>
</dbReference>
<dbReference type="InterPro" id="IPR028994">
    <property type="entry name" value="Integrin_alpha_N"/>
</dbReference>
<proteinExistence type="predicted"/>
<dbReference type="AlphaFoldDB" id="A0A810MTP5"/>
<accession>A0A810MTP5</accession>
<feature type="domain" description="Mannosyl-glycoprotein endo-beta-N-acetylglucosamidase-like" evidence="3">
    <location>
        <begin position="23"/>
        <end position="184"/>
    </location>
</feature>
<dbReference type="PRINTS" id="PR01002">
    <property type="entry name" value="FLGFLGJ"/>
</dbReference>
<dbReference type="Gene3D" id="1.10.530.10">
    <property type="match status" value="1"/>
</dbReference>
<organism evidence="4 5">
    <name type="scientific">Polymorphospora rubra</name>
    <dbReference type="NCBI Taxonomy" id="338584"/>
    <lineage>
        <taxon>Bacteria</taxon>
        <taxon>Bacillati</taxon>
        <taxon>Actinomycetota</taxon>
        <taxon>Actinomycetes</taxon>
        <taxon>Micromonosporales</taxon>
        <taxon>Micromonosporaceae</taxon>
        <taxon>Polymorphospora</taxon>
    </lineage>
</organism>
<keyword evidence="1 2" id="KW-0732">Signal</keyword>
<dbReference type="SMART" id="SM00047">
    <property type="entry name" value="LYZ2"/>
    <property type="match status" value="1"/>
</dbReference>
<dbReference type="PANTHER" id="PTHR44103">
    <property type="entry name" value="PROPROTEIN CONVERTASE P"/>
    <property type="match status" value="1"/>
</dbReference>
<dbReference type="InterPro" id="IPR002901">
    <property type="entry name" value="MGlyc_endo_b_GlcNAc-like_dom"/>
</dbReference>
<dbReference type="GO" id="GO:0004040">
    <property type="term" value="F:amidase activity"/>
    <property type="evidence" value="ECO:0007669"/>
    <property type="project" value="InterPro"/>
</dbReference>
<dbReference type="PANTHER" id="PTHR44103:SF1">
    <property type="entry name" value="PROPROTEIN CONVERTASE P"/>
    <property type="match status" value="1"/>
</dbReference>
<dbReference type="RefSeq" id="WP_212820475.1">
    <property type="nucleotide sequence ID" value="NZ_AP023359.1"/>
</dbReference>
<dbReference type="Proteomes" id="UP000680866">
    <property type="component" value="Chromosome"/>
</dbReference>
<sequence>MKRRLLARLTAAALFGGMLSTALVNSASAVPPETYISSYAASAQTVQQQYGVPASVALGQSILESAWGESRLTRERRNFFGFKCTASNAPGPIATSCHNYPTQECGPSGCHTVNQYFRGYASSTDSFRDYGRLLRTSRYAAAFDHVDDPDQFIREVHRAGYATDPEYANKVISLMRTYNLYRFNTTAPDRPAESVDGDRFEDLVAVDANDVMWMYPGRSAGTFGAAVRVGSGWIDNYNRVAVGDSNGDGFADLFATATDGVLWYWHNDAKGGFSSGTQVGQGWKAVQWFTVADVNGDDKADILAKVGDYLNLYVGTGRGQFAEPRRVGTGWNQVSRFAAGDADGDGDADIWGTKSDGTLLFWKGNGQGGFSAPAVVGGGWQGVREFAVLDVNGDRRADIVGVKTSDSTLIRWSGDGDGTFAAPVQIGHGWSTHRLASY</sequence>
<dbReference type="Pfam" id="PF13517">
    <property type="entry name" value="FG-GAP_3"/>
    <property type="match status" value="1"/>
</dbReference>
<dbReference type="KEGG" id="pry:Prubr_00740"/>
<evidence type="ECO:0000259" key="3">
    <source>
        <dbReference type="SMART" id="SM00047"/>
    </source>
</evidence>
<keyword evidence="5" id="KW-1185">Reference proteome</keyword>
<evidence type="ECO:0000313" key="5">
    <source>
        <dbReference type="Proteomes" id="UP000680866"/>
    </source>
</evidence>
<evidence type="ECO:0000256" key="1">
    <source>
        <dbReference type="ARBA" id="ARBA00022729"/>
    </source>
</evidence>
<dbReference type="Pfam" id="PF01832">
    <property type="entry name" value="Glucosaminidase"/>
    <property type="match status" value="1"/>
</dbReference>
<dbReference type="InterPro" id="IPR013517">
    <property type="entry name" value="FG-GAP"/>
</dbReference>
<evidence type="ECO:0000313" key="4">
    <source>
        <dbReference type="EMBL" id="BCJ63053.1"/>
    </source>
</evidence>
<feature type="chain" id="PRO_5032738779" description="Mannosyl-glycoprotein endo-beta-N-acetylglucosamidase-like domain-containing protein" evidence="2">
    <location>
        <begin position="30"/>
        <end position="438"/>
    </location>
</feature>
<gene>
    <name evidence="4" type="ORF">Prubr_00740</name>
</gene>
<protein>
    <recommendedName>
        <fullName evidence="3">Mannosyl-glycoprotein endo-beta-N-acetylglucosamidase-like domain-containing protein</fullName>
    </recommendedName>
</protein>
<dbReference type="EMBL" id="AP023359">
    <property type="protein sequence ID" value="BCJ63053.1"/>
    <property type="molecule type" value="Genomic_DNA"/>
</dbReference>